<dbReference type="SUPFAM" id="SSF140566">
    <property type="entry name" value="FlgN-like"/>
    <property type="match status" value="1"/>
</dbReference>
<reference evidence="2 3" key="1">
    <citation type="submission" date="2019-07" db="EMBL/GenBank/DDBJ databases">
        <authorList>
            <person name="Kim J."/>
        </authorList>
    </citation>
    <scope>NUCLEOTIDE SEQUENCE [LARGE SCALE GENOMIC DNA]</scope>
    <source>
        <strain evidence="2 3">G13</strain>
    </source>
</reference>
<dbReference type="AlphaFoldDB" id="A0A559J8A1"/>
<dbReference type="OrthoDB" id="2660802at2"/>
<keyword evidence="2" id="KW-0969">Cilium</keyword>
<dbReference type="GO" id="GO:0044780">
    <property type="term" value="P:bacterial-type flagellum assembly"/>
    <property type="evidence" value="ECO:0007669"/>
    <property type="project" value="InterPro"/>
</dbReference>
<dbReference type="RefSeq" id="WP_144706585.1">
    <property type="nucleotide sequence ID" value="NZ_VNJJ01000018.1"/>
</dbReference>
<accession>A0A559J8A1</accession>
<keyword evidence="3" id="KW-1185">Reference proteome</keyword>
<keyword evidence="2" id="KW-0966">Cell projection</keyword>
<organism evidence="2 3">
    <name type="scientific">Cohnella terricola</name>
    <dbReference type="NCBI Taxonomy" id="1289167"/>
    <lineage>
        <taxon>Bacteria</taxon>
        <taxon>Bacillati</taxon>
        <taxon>Bacillota</taxon>
        <taxon>Bacilli</taxon>
        <taxon>Bacillales</taxon>
        <taxon>Paenibacillaceae</taxon>
        <taxon>Cohnella</taxon>
    </lineage>
</organism>
<keyword evidence="1" id="KW-1005">Bacterial flagellum biogenesis</keyword>
<proteinExistence type="predicted"/>
<dbReference type="InterPro" id="IPR007809">
    <property type="entry name" value="FlgN-like"/>
</dbReference>
<protein>
    <submittedName>
        <fullName evidence="2">Flagellar protein FlgN</fullName>
    </submittedName>
</protein>
<gene>
    <name evidence="2" type="ORF">FPZ45_22060</name>
</gene>
<comment type="caution">
    <text evidence="2">The sequence shown here is derived from an EMBL/GenBank/DDBJ whole genome shotgun (WGS) entry which is preliminary data.</text>
</comment>
<dbReference type="EMBL" id="VNJJ01000018">
    <property type="protein sequence ID" value="TVX96113.1"/>
    <property type="molecule type" value="Genomic_DNA"/>
</dbReference>
<sequence length="166" mass="18774">MAIQEVISVLERLVEAHEELIALSKSKRESIMSNDVDLLSKTMKQENKLIQTLSDLERERIAASARVLEENGVKAGGSVTLRQVMSSVSDREHSLLLAELEDRLRTQLKELRASNDLNQQLIQHSIDFINLSIELIVPQHDDSYIYRNPSAYSQDNSGAGIYNKRV</sequence>
<evidence type="ECO:0000256" key="1">
    <source>
        <dbReference type="ARBA" id="ARBA00022795"/>
    </source>
</evidence>
<keyword evidence="2" id="KW-0282">Flagellum</keyword>
<dbReference type="Proteomes" id="UP000316330">
    <property type="component" value="Unassembled WGS sequence"/>
</dbReference>
<dbReference type="Gene3D" id="1.20.58.300">
    <property type="entry name" value="FlgN-like"/>
    <property type="match status" value="1"/>
</dbReference>
<name>A0A559J8A1_9BACL</name>
<evidence type="ECO:0000313" key="3">
    <source>
        <dbReference type="Proteomes" id="UP000316330"/>
    </source>
</evidence>
<evidence type="ECO:0000313" key="2">
    <source>
        <dbReference type="EMBL" id="TVX96113.1"/>
    </source>
</evidence>
<dbReference type="InterPro" id="IPR036679">
    <property type="entry name" value="FlgN-like_sf"/>
</dbReference>
<dbReference type="Pfam" id="PF05130">
    <property type="entry name" value="FlgN"/>
    <property type="match status" value="1"/>
</dbReference>